<dbReference type="Proteomes" id="UP000316371">
    <property type="component" value="Unassembled WGS sequence"/>
</dbReference>
<accession>A0A553ECW5</accession>
<dbReference type="EMBL" id="VJZT01000001">
    <property type="protein sequence ID" value="TRX42898.1"/>
    <property type="molecule type" value="Genomic_DNA"/>
</dbReference>
<protein>
    <submittedName>
        <fullName evidence="1">Toxin-antitoxin system YwqK family antitoxin</fullName>
    </submittedName>
</protein>
<gene>
    <name evidence="1" type="ORF">FNW21_00780</name>
</gene>
<dbReference type="OrthoDB" id="959177at2"/>
<name>A0A553ECW5_9FLAO</name>
<dbReference type="SUPFAM" id="SSF82185">
    <property type="entry name" value="Histone H3 K4-specific methyltransferase SET7/9 N-terminal domain"/>
    <property type="match status" value="1"/>
</dbReference>
<evidence type="ECO:0000313" key="1">
    <source>
        <dbReference type="EMBL" id="TRX42898.1"/>
    </source>
</evidence>
<reference evidence="1 2" key="1">
    <citation type="submission" date="2019-07" db="EMBL/GenBank/DDBJ databases">
        <title>Novel species of Flavobacterium.</title>
        <authorList>
            <person name="Liu Q."/>
            <person name="Xin Y.-H."/>
        </authorList>
    </citation>
    <scope>NUCLEOTIDE SEQUENCE [LARGE SCALE GENOMIC DNA]</scope>
    <source>
        <strain evidence="1 2">LB1R34</strain>
    </source>
</reference>
<dbReference type="Pfam" id="PF07661">
    <property type="entry name" value="MORN_2"/>
    <property type="match status" value="2"/>
</dbReference>
<keyword evidence="2" id="KW-1185">Reference proteome</keyword>
<dbReference type="RefSeq" id="WP_144254822.1">
    <property type="nucleotide sequence ID" value="NZ_VJZT01000001.1"/>
</dbReference>
<dbReference type="Gene3D" id="2.20.110.10">
    <property type="entry name" value="Histone H3 K4-specific methyltransferase SET7/9 N-terminal domain"/>
    <property type="match status" value="2"/>
</dbReference>
<comment type="caution">
    <text evidence="1">The sequence shown here is derived from an EMBL/GenBank/DDBJ whole genome shotgun (WGS) entry which is preliminary data.</text>
</comment>
<proteinExistence type="predicted"/>
<sequence>MKFFKIYVLALLVCSCSKKEPKVPKTYSLKSSKEITVLNDVVYFNKEKYSGFLFELYPNRDTISSEGFINGQLCGICKKWYPNKQLMESRVYFNGKKNGKQIAYWENGNKRFEFVAKNDAYEGELSEWTFDGKLTHLAHFKDGQEEGSQKLWYDNGKIRANYVIIKGKRYGLLGTKNCKNVSDSIFVVK</sequence>
<organism evidence="1 2">
    <name type="scientific">Flavobacterium restrictum</name>
    <dbReference type="NCBI Taxonomy" id="2594428"/>
    <lineage>
        <taxon>Bacteria</taxon>
        <taxon>Pseudomonadati</taxon>
        <taxon>Bacteroidota</taxon>
        <taxon>Flavobacteriia</taxon>
        <taxon>Flavobacteriales</taxon>
        <taxon>Flavobacteriaceae</taxon>
        <taxon>Flavobacterium</taxon>
    </lineage>
</organism>
<dbReference type="InterPro" id="IPR011652">
    <property type="entry name" value="MORN_2"/>
</dbReference>
<dbReference type="PROSITE" id="PS51257">
    <property type="entry name" value="PROKAR_LIPOPROTEIN"/>
    <property type="match status" value="1"/>
</dbReference>
<dbReference type="AlphaFoldDB" id="A0A553ECW5"/>
<evidence type="ECO:0000313" key="2">
    <source>
        <dbReference type="Proteomes" id="UP000316371"/>
    </source>
</evidence>